<gene>
    <name evidence="1" type="ORF">PPL_06756</name>
</gene>
<sequence length="405" mass="46371">MGQSTSTLNSGIIRNNQTILPDLIWRNVIELLSENECRKQRHQWNPLSLSLISHYWLVNIIAKSTLRITTLNSKSQFIIGFPLTFQRSYHQLNNNNNNNNNNIDRKFNISKFTLIYKGITDGTTKIDTSSLMFKLKSTVAAIIGQYEHRGGNKMGQSTSTLNSGIIHNNQTILPDLIWRNVIELLSENECRKQRHQWNPLSLSLISHYWLVNIIAKSTLRITTLNNKSQFIIGFPLTFQRSYHQLNNNNNNKTVDRKFNISKFTLIYQGITDGTTKIDTSSLMFKLKSTVGVKLGVDRCTAFFLVGGIVRRCRIASQPEYRLSLDKQPTEESNCLCHSRTSFQTKQSKLVFSSAAETASLCKRKLWYYDQPDSTTTAPHEIANESFAWRLLHCDTDDRSTAANQH</sequence>
<organism evidence="1 2">
    <name type="scientific">Heterostelium pallidum (strain ATCC 26659 / Pp 5 / PN500)</name>
    <name type="common">Cellular slime mold</name>
    <name type="synonym">Polysphondylium pallidum</name>
    <dbReference type="NCBI Taxonomy" id="670386"/>
    <lineage>
        <taxon>Eukaryota</taxon>
        <taxon>Amoebozoa</taxon>
        <taxon>Evosea</taxon>
        <taxon>Eumycetozoa</taxon>
        <taxon>Dictyostelia</taxon>
        <taxon>Acytosteliales</taxon>
        <taxon>Acytosteliaceae</taxon>
        <taxon>Heterostelium</taxon>
    </lineage>
</organism>
<proteinExistence type="predicted"/>
<comment type="caution">
    <text evidence="1">The sequence shown here is derived from an EMBL/GenBank/DDBJ whole genome shotgun (WGS) entry which is preliminary data.</text>
</comment>
<dbReference type="AlphaFoldDB" id="D3BFM1"/>
<accession>D3BFM1</accession>
<evidence type="ECO:0000313" key="2">
    <source>
        <dbReference type="Proteomes" id="UP000001396"/>
    </source>
</evidence>
<dbReference type="RefSeq" id="XP_020432055.1">
    <property type="nucleotide sequence ID" value="XM_020577607.1"/>
</dbReference>
<name>D3BFM1_HETP5</name>
<dbReference type="GeneID" id="31362237"/>
<reference evidence="1 2" key="1">
    <citation type="journal article" date="2011" name="Genome Res.">
        <title>Phylogeny-wide analysis of social amoeba genomes highlights ancient origins for complex intercellular communication.</title>
        <authorList>
            <person name="Heidel A.J."/>
            <person name="Lawal H.M."/>
            <person name="Felder M."/>
            <person name="Schilde C."/>
            <person name="Helps N.R."/>
            <person name="Tunggal B."/>
            <person name="Rivero F."/>
            <person name="John U."/>
            <person name="Schleicher M."/>
            <person name="Eichinger L."/>
            <person name="Platzer M."/>
            <person name="Noegel A.A."/>
            <person name="Schaap P."/>
            <person name="Gloeckner G."/>
        </authorList>
    </citation>
    <scope>NUCLEOTIDE SEQUENCE [LARGE SCALE GENOMIC DNA]</scope>
    <source>
        <strain evidence="2">ATCC 26659 / Pp 5 / PN500</strain>
    </source>
</reference>
<protein>
    <submittedName>
        <fullName evidence="1">Uncharacterized protein</fullName>
    </submittedName>
</protein>
<keyword evidence="2" id="KW-1185">Reference proteome</keyword>
<dbReference type="EMBL" id="ADBJ01000031">
    <property type="protein sequence ID" value="EFA79935.1"/>
    <property type="molecule type" value="Genomic_DNA"/>
</dbReference>
<dbReference type="InParanoid" id="D3BFM1"/>
<dbReference type="Proteomes" id="UP000001396">
    <property type="component" value="Unassembled WGS sequence"/>
</dbReference>
<evidence type="ECO:0000313" key="1">
    <source>
        <dbReference type="EMBL" id="EFA79935.1"/>
    </source>
</evidence>